<name>A0A7G8PWN6_9FLAO</name>
<dbReference type="KEGG" id="alti:ALE3EI_2207"/>
<proteinExistence type="predicted"/>
<evidence type="ECO:0000313" key="3">
    <source>
        <dbReference type="Proteomes" id="UP000515514"/>
    </source>
</evidence>
<dbReference type="AlphaFoldDB" id="A0A7G8PWN6"/>
<organism evidence="2 3">
    <name type="scientific">Constantimarinum furrinae</name>
    <dbReference type="NCBI Taxonomy" id="2562285"/>
    <lineage>
        <taxon>Bacteria</taxon>
        <taxon>Pseudomonadati</taxon>
        <taxon>Bacteroidota</taxon>
        <taxon>Flavobacteriia</taxon>
        <taxon>Flavobacteriales</taxon>
        <taxon>Flavobacteriaceae</taxon>
        <taxon>Altibacter/Constantimarinum group</taxon>
        <taxon>Constantimarinum</taxon>
    </lineage>
</organism>
<accession>A0A7G8PWN6</accession>
<keyword evidence="1" id="KW-0732">Signal</keyword>
<keyword evidence="3" id="KW-1185">Reference proteome</keyword>
<feature type="signal peptide" evidence="1">
    <location>
        <begin position="1"/>
        <end position="18"/>
    </location>
</feature>
<protein>
    <submittedName>
        <fullName evidence="2">Uncharacterized protein</fullName>
    </submittedName>
</protein>
<dbReference type="EMBL" id="CP052909">
    <property type="protein sequence ID" value="QNJ98752.1"/>
    <property type="molecule type" value="Genomic_DNA"/>
</dbReference>
<evidence type="ECO:0000256" key="1">
    <source>
        <dbReference type="SAM" id="SignalP"/>
    </source>
</evidence>
<reference evidence="2 3" key="1">
    <citation type="submission" date="2020-04" db="EMBL/GenBank/DDBJ databases">
        <title>Genome sequence of Altibacter aquimarinus strain ALE3EI.</title>
        <authorList>
            <person name="Oh H.-M."/>
            <person name="Jang D."/>
        </authorList>
    </citation>
    <scope>NUCLEOTIDE SEQUENCE [LARGE SCALE GENOMIC DNA]</scope>
    <source>
        <strain evidence="2 3">ALE3EI</strain>
    </source>
</reference>
<sequence>MRIMLLFLCLACSALISAQEYEREHFLKTDTTWTKEYFDLPTGFAQDMTVRGIEEAIFPPGWGKVEHAEFWSYIFVWAVNTTEPLTEHDLEMNLELYFDGLMDVKQKDSTVNKLPSTALLVPTESATGNTVYTGKIRVFDRFRTQKMMTLNLKAEQQFCPAQEKSIIVFRFSPATFDKAVWKKLNAIPLREAICDLN</sequence>
<dbReference type="Proteomes" id="UP000515514">
    <property type="component" value="Chromosome"/>
</dbReference>
<gene>
    <name evidence="2" type="ORF">ALE3EI_2207</name>
</gene>
<feature type="chain" id="PRO_5028896168" evidence="1">
    <location>
        <begin position="19"/>
        <end position="197"/>
    </location>
</feature>
<dbReference type="RefSeq" id="WP_186988664.1">
    <property type="nucleotide sequence ID" value="NZ_CP052909.1"/>
</dbReference>
<evidence type="ECO:0000313" key="2">
    <source>
        <dbReference type="EMBL" id="QNJ98752.1"/>
    </source>
</evidence>